<dbReference type="Gene3D" id="1.20.1510.10">
    <property type="entry name" value="Cation efflux protein transmembrane domain"/>
    <property type="match status" value="1"/>
</dbReference>
<evidence type="ECO:0000256" key="6">
    <source>
        <dbReference type="ARBA" id="ARBA00022989"/>
    </source>
</evidence>
<keyword evidence="7 8" id="KW-0472">Membrane</keyword>
<organism evidence="11 12">
    <name type="scientific">Sulfuracidifex tepidarius</name>
    <dbReference type="NCBI Taxonomy" id="1294262"/>
    <lineage>
        <taxon>Archaea</taxon>
        <taxon>Thermoproteota</taxon>
        <taxon>Thermoprotei</taxon>
        <taxon>Sulfolobales</taxon>
        <taxon>Sulfolobaceae</taxon>
        <taxon>Sulfuracidifex</taxon>
    </lineage>
</organism>
<dbReference type="Pfam" id="PF01545">
    <property type="entry name" value="Cation_efflux"/>
    <property type="match status" value="1"/>
</dbReference>
<dbReference type="GO" id="GO:0016020">
    <property type="term" value="C:membrane"/>
    <property type="evidence" value="ECO:0007669"/>
    <property type="project" value="UniProtKB-SubCell"/>
</dbReference>
<evidence type="ECO:0000256" key="4">
    <source>
        <dbReference type="ARBA" id="ARBA00022692"/>
    </source>
</evidence>
<feature type="domain" description="Cation efflux protein transmembrane" evidence="9">
    <location>
        <begin position="7"/>
        <end position="180"/>
    </location>
</feature>
<dbReference type="Pfam" id="PF16916">
    <property type="entry name" value="ZT_dimer"/>
    <property type="match status" value="1"/>
</dbReference>
<evidence type="ECO:0000256" key="1">
    <source>
        <dbReference type="ARBA" id="ARBA00004141"/>
    </source>
</evidence>
<keyword evidence="3" id="KW-0813">Transport</keyword>
<evidence type="ECO:0000256" key="8">
    <source>
        <dbReference type="SAM" id="Phobius"/>
    </source>
</evidence>
<dbReference type="PANTHER" id="PTHR45820:SF4">
    <property type="entry name" value="ZINC TRANSPORTER 63C, ISOFORM F"/>
    <property type="match status" value="1"/>
</dbReference>
<dbReference type="EMBL" id="AP018930">
    <property type="protein sequence ID" value="BBG28138.1"/>
    <property type="molecule type" value="Genomic_DNA"/>
</dbReference>
<feature type="domain" description="Cation efflux protein cytoplasmic" evidence="10">
    <location>
        <begin position="186"/>
        <end position="256"/>
    </location>
</feature>
<dbReference type="RefSeq" id="WP_149565079.1">
    <property type="nucleotide sequence ID" value="NZ_AP018930.1"/>
</dbReference>
<evidence type="ECO:0000256" key="7">
    <source>
        <dbReference type="ARBA" id="ARBA00023136"/>
    </source>
</evidence>
<dbReference type="PANTHER" id="PTHR45820">
    <property type="entry name" value="FI23527P1"/>
    <property type="match status" value="1"/>
</dbReference>
<keyword evidence="6 8" id="KW-1133">Transmembrane helix</keyword>
<evidence type="ECO:0000313" key="11">
    <source>
        <dbReference type="EMBL" id="BBG28138.1"/>
    </source>
</evidence>
<sequence>MKPIVSFVIAFVATTIAWIFTFSPLTFLEFSHSLADVLSVVISAWIVRNLNAKNKGFTYGLHRREILSVIINVSVMIITSLLAVTFAFQELILKTYEASELPLILASIVSAAFMTVANGKYGIKEHALVDSIDYITGAVTGTAVAITGIYILNPLASLLLVVINIYLAFPLLKQSYYVLMEKSPVDVSRIQGDLKEVEPSVHHVHVWSICEHVRVATLHVVASPNERLEEVEKRRIVLEKLLKEKYEINHVTIQFEANGTDLATN</sequence>
<dbReference type="SUPFAM" id="SSF161111">
    <property type="entry name" value="Cation efflux protein transmembrane domain-like"/>
    <property type="match status" value="1"/>
</dbReference>
<protein>
    <submittedName>
        <fullName evidence="11">Zinc transporter ZitB</fullName>
    </submittedName>
</protein>
<reference evidence="12" key="1">
    <citation type="submission" date="2018-09" db="EMBL/GenBank/DDBJ databases">
        <title>Complete Genome Sequencing of Sulfolobus sp. JCM 16834.</title>
        <authorList>
            <person name="Kato S."/>
            <person name="Itoh T."/>
            <person name="Ohkuma M."/>
        </authorList>
    </citation>
    <scope>NUCLEOTIDE SEQUENCE [LARGE SCALE GENOMIC DNA]</scope>
    <source>
        <strain evidence="12">IC-007</strain>
    </source>
</reference>
<keyword evidence="5" id="KW-0862">Zinc</keyword>
<dbReference type="NCBIfam" id="TIGR01297">
    <property type="entry name" value="CDF"/>
    <property type="match status" value="1"/>
</dbReference>
<dbReference type="GeneID" id="41718963"/>
<dbReference type="Proteomes" id="UP000325030">
    <property type="component" value="Chromosome"/>
</dbReference>
<feature type="transmembrane region" description="Helical" evidence="8">
    <location>
        <begin position="101"/>
        <end position="119"/>
    </location>
</feature>
<name>A0A510E7A6_9CREN</name>
<evidence type="ECO:0000259" key="9">
    <source>
        <dbReference type="Pfam" id="PF01545"/>
    </source>
</evidence>
<dbReference type="InterPro" id="IPR027470">
    <property type="entry name" value="Cation_efflux_CTD"/>
</dbReference>
<accession>A0A510E7A6</accession>
<evidence type="ECO:0000259" key="10">
    <source>
        <dbReference type="Pfam" id="PF16916"/>
    </source>
</evidence>
<dbReference type="SUPFAM" id="SSF160240">
    <property type="entry name" value="Cation efflux protein cytoplasmic domain-like"/>
    <property type="match status" value="1"/>
</dbReference>
<comment type="similarity">
    <text evidence="2">Belongs to the cation diffusion facilitator (CDF) transporter (TC 2.A.4) family. SLC30A subfamily.</text>
</comment>
<evidence type="ECO:0000313" key="12">
    <source>
        <dbReference type="Proteomes" id="UP000325030"/>
    </source>
</evidence>
<gene>
    <name evidence="11" type="ORF">IC007_2693</name>
</gene>
<dbReference type="GO" id="GO:0005385">
    <property type="term" value="F:zinc ion transmembrane transporter activity"/>
    <property type="evidence" value="ECO:0007669"/>
    <property type="project" value="TreeGrafter"/>
</dbReference>
<dbReference type="InterPro" id="IPR058533">
    <property type="entry name" value="Cation_efflux_TM"/>
</dbReference>
<dbReference type="AlphaFoldDB" id="A0A510E7A6"/>
<dbReference type="InterPro" id="IPR036837">
    <property type="entry name" value="Cation_efflux_CTD_sf"/>
</dbReference>
<dbReference type="InterPro" id="IPR027469">
    <property type="entry name" value="Cation_efflux_TMD_sf"/>
</dbReference>
<keyword evidence="4 8" id="KW-0812">Transmembrane</keyword>
<proteinExistence type="inferred from homology"/>
<comment type="subcellular location">
    <subcellularLocation>
        <location evidence="1">Membrane</location>
        <topology evidence="1">Multi-pass membrane protein</topology>
    </subcellularLocation>
</comment>
<feature type="transmembrane region" description="Helical" evidence="8">
    <location>
        <begin position="67"/>
        <end position="89"/>
    </location>
</feature>
<dbReference type="GO" id="GO:0006882">
    <property type="term" value="P:intracellular zinc ion homeostasis"/>
    <property type="evidence" value="ECO:0007669"/>
    <property type="project" value="TreeGrafter"/>
</dbReference>
<evidence type="ECO:0000256" key="2">
    <source>
        <dbReference type="ARBA" id="ARBA00008873"/>
    </source>
</evidence>
<evidence type="ECO:0000256" key="5">
    <source>
        <dbReference type="ARBA" id="ARBA00022833"/>
    </source>
</evidence>
<dbReference type="InterPro" id="IPR002524">
    <property type="entry name" value="Cation_efflux"/>
</dbReference>
<evidence type="ECO:0000256" key="3">
    <source>
        <dbReference type="ARBA" id="ARBA00022448"/>
    </source>
</evidence>